<keyword evidence="8" id="KW-1185">Reference proteome</keyword>
<protein>
    <recommendedName>
        <fullName evidence="9">Protein FLC EXPRESSOR</fullName>
    </recommendedName>
</protein>
<proteinExistence type="inferred from homology"/>
<evidence type="ECO:0000256" key="3">
    <source>
        <dbReference type="ARBA" id="ARBA00022782"/>
    </source>
</evidence>
<dbReference type="PANTHER" id="PTHR33405">
    <property type="entry name" value="PROTEIN FLX-LIKE 2"/>
    <property type="match status" value="1"/>
</dbReference>
<keyword evidence="2" id="KW-0217">Developmental protein</keyword>
<dbReference type="PANTHER" id="PTHR33405:SF17">
    <property type="entry name" value="PROTEIN FLC EXPRESSOR"/>
    <property type="match status" value="1"/>
</dbReference>
<keyword evidence="5" id="KW-0287">Flowering</keyword>
<organism evidence="7 8">
    <name type="scientific">Trapa incisa</name>
    <dbReference type="NCBI Taxonomy" id="236973"/>
    <lineage>
        <taxon>Eukaryota</taxon>
        <taxon>Viridiplantae</taxon>
        <taxon>Streptophyta</taxon>
        <taxon>Embryophyta</taxon>
        <taxon>Tracheophyta</taxon>
        <taxon>Spermatophyta</taxon>
        <taxon>Magnoliopsida</taxon>
        <taxon>eudicotyledons</taxon>
        <taxon>Gunneridae</taxon>
        <taxon>Pentapetalae</taxon>
        <taxon>rosids</taxon>
        <taxon>malvids</taxon>
        <taxon>Myrtales</taxon>
        <taxon>Lythraceae</taxon>
        <taxon>Trapa</taxon>
    </lineage>
</organism>
<keyword evidence="4 6" id="KW-0175">Coiled coil</keyword>
<sequence length="265" mass="29600">MADYPPHPNGVGLRPIEDTRFLLLHHASAVRSHQVIALEDRIAAQRLEIQSLLVDNQRLVATHVAIKQDVALAQQELRQLSSAAGDVKAERDAQVREVYERSLKLEADARAINAMVKELAQMRVDVQKLISERKQLEEELQLADAEVARARADSKQAVSIKAEMELLHREIQRGRMSIELEKKTHQSNLEHTKVMGRNKDTLAHEIEKLRVKLINADKRERASPAEAVVTNADPGYSSNYGKSEVQGGSCNASLYAVEAVLHKSC</sequence>
<reference evidence="7 8" key="1">
    <citation type="journal article" date="2023" name="Hortic Res">
        <title>Pangenome of water caltrop reveals structural variations and asymmetric subgenome divergence after allopolyploidization.</title>
        <authorList>
            <person name="Zhang X."/>
            <person name="Chen Y."/>
            <person name="Wang L."/>
            <person name="Yuan Y."/>
            <person name="Fang M."/>
            <person name="Shi L."/>
            <person name="Lu R."/>
            <person name="Comes H.P."/>
            <person name="Ma Y."/>
            <person name="Chen Y."/>
            <person name="Huang G."/>
            <person name="Zhou Y."/>
            <person name="Zheng Z."/>
            <person name="Qiu Y."/>
        </authorList>
    </citation>
    <scope>NUCLEOTIDE SEQUENCE [LARGE SCALE GENOMIC DNA]</scope>
    <source>
        <tissue evidence="7">Roots</tissue>
    </source>
</reference>
<evidence type="ECO:0000256" key="6">
    <source>
        <dbReference type="SAM" id="Coils"/>
    </source>
</evidence>
<evidence type="ECO:0000313" key="7">
    <source>
        <dbReference type="EMBL" id="KAK4753483.1"/>
    </source>
</evidence>
<dbReference type="InterPro" id="IPR040353">
    <property type="entry name" value="FLX/FLX-like"/>
</dbReference>
<evidence type="ECO:0000256" key="4">
    <source>
        <dbReference type="ARBA" id="ARBA00023054"/>
    </source>
</evidence>
<feature type="coiled-coil region" evidence="6">
    <location>
        <begin position="70"/>
        <end position="153"/>
    </location>
</feature>
<comment type="caution">
    <text evidence="7">The sequence shown here is derived from an EMBL/GenBank/DDBJ whole genome shotgun (WGS) entry which is preliminary data.</text>
</comment>
<accession>A0AAN7PTN9</accession>
<name>A0AAN7PTN9_9MYRT</name>
<comment type="similarity">
    <text evidence="1">Belongs to the FLX family.</text>
</comment>
<dbReference type="AlphaFoldDB" id="A0AAN7PTN9"/>
<evidence type="ECO:0000256" key="1">
    <source>
        <dbReference type="ARBA" id="ARBA00005405"/>
    </source>
</evidence>
<evidence type="ECO:0000256" key="5">
    <source>
        <dbReference type="ARBA" id="ARBA00023089"/>
    </source>
</evidence>
<evidence type="ECO:0000313" key="8">
    <source>
        <dbReference type="Proteomes" id="UP001345219"/>
    </source>
</evidence>
<dbReference type="Proteomes" id="UP001345219">
    <property type="component" value="Chromosome 2"/>
</dbReference>
<dbReference type="GO" id="GO:0009908">
    <property type="term" value="P:flower development"/>
    <property type="evidence" value="ECO:0007669"/>
    <property type="project" value="UniProtKB-KW"/>
</dbReference>
<evidence type="ECO:0008006" key="9">
    <source>
        <dbReference type="Google" id="ProtNLM"/>
    </source>
</evidence>
<gene>
    <name evidence="7" type="ORF">SAY87_001587</name>
</gene>
<dbReference type="GO" id="GO:0030154">
    <property type="term" value="P:cell differentiation"/>
    <property type="evidence" value="ECO:0007669"/>
    <property type="project" value="UniProtKB-KW"/>
</dbReference>
<evidence type="ECO:0000256" key="2">
    <source>
        <dbReference type="ARBA" id="ARBA00022473"/>
    </source>
</evidence>
<dbReference type="EMBL" id="JAXIOK010000015">
    <property type="protein sequence ID" value="KAK4753483.1"/>
    <property type="molecule type" value="Genomic_DNA"/>
</dbReference>
<keyword evidence="3" id="KW-0221">Differentiation</keyword>